<comment type="caution">
    <text evidence="1">The sequence shown here is derived from an EMBL/GenBank/DDBJ whole genome shotgun (WGS) entry which is preliminary data.</text>
</comment>
<dbReference type="PROSITE" id="PS51257">
    <property type="entry name" value="PROKAR_LIPOPROTEIN"/>
    <property type="match status" value="1"/>
</dbReference>
<sequence length="99" mass="10636">MKFHGKIALPVIMLLLAGCQSGHKGTDKGVASVDPAADRCGASQYQNYLGKPLESVSSLRFSTPVRAIPYNSAVTMDFNLQRLNFLGDSDGKIARVYCG</sequence>
<organism evidence="1 2">
    <name type="scientific">Izhakiella australiensis</name>
    <dbReference type="NCBI Taxonomy" id="1926881"/>
    <lineage>
        <taxon>Bacteria</taxon>
        <taxon>Pseudomonadati</taxon>
        <taxon>Pseudomonadota</taxon>
        <taxon>Gammaproteobacteria</taxon>
        <taxon>Enterobacterales</taxon>
        <taxon>Erwiniaceae</taxon>
        <taxon>Izhakiella</taxon>
    </lineage>
</organism>
<protein>
    <submittedName>
        <fullName evidence="1">Peptidase inhibitor I78 family protein</fullName>
    </submittedName>
</protein>
<evidence type="ECO:0000313" key="2">
    <source>
        <dbReference type="Proteomes" id="UP000190667"/>
    </source>
</evidence>
<evidence type="ECO:0000313" key="1">
    <source>
        <dbReference type="EMBL" id="OON38060.1"/>
    </source>
</evidence>
<dbReference type="Proteomes" id="UP000190667">
    <property type="component" value="Unassembled WGS sequence"/>
</dbReference>
<dbReference type="Gene3D" id="3.30.10.10">
    <property type="entry name" value="Trypsin Inhibitor V, subunit A"/>
    <property type="match status" value="1"/>
</dbReference>
<gene>
    <name evidence="1" type="ORF">BTJ39_18995</name>
</gene>
<reference evidence="1 2" key="1">
    <citation type="submission" date="2016-12" db="EMBL/GenBank/DDBJ databases">
        <title>Izhakiella australiana sp. nov. of genus Izhakiella isolated from Australian desert.</title>
        <authorList>
            <person name="Ji M."/>
        </authorList>
    </citation>
    <scope>NUCLEOTIDE SEQUENCE [LARGE SCALE GENOMIC DNA]</scope>
    <source>
        <strain evidence="1 2">D4N98</strain>
    </source>
</reference>
<dbReference type="RefSeq" id="WP_078004296.1">
    <property type="nucleotide sequence ID" value="NZ_MRUL01000017.1"/>
</dbReference>
<dbReference type="InterPro" id="IPR021719">
    <property type="entry name" value="Prot_inh_I78"/>
</dbReference>
<dbReference type="Pfam" id="PF11720">
    <property type="entry name" value="Inhibitor_I78"/>
    <property type="match status" value="1"/>
</dbReference>
<accession>A0A1S8YG63</accession>
<dbReference type="AlphaFoldDB" id="A0A1S8YG63"/>
<dbReference type="OrthoDB" id="6542851at2"/>
<dbReference type="STRING" id="1926881.BTJ39_18995"/>
<name>A0A1S8YG63_9GAMM</name>
<dbReference type="EMBL" id="MRUL01000017">
    <property type="protein sequence ID" value="OON38060.1"/>
    <property type="molecule type" value="Genomic_DNA"/>
</dbReference>
<keyword evidence="2" id="KW-1185">Reference proteome</keyword>
<proteinExistence type="predicted"/>